<dbReference type="PhylomeDB" id="T1J0K2"/>
<dbReference type="SMART" id="SM00336">
    <property type="entry name" value="BBOX"/>
    <property type="match status" value="2"/>
</dbReference>
<dbReference type="FunFam" id="3.30.40.10:FF:000130">
    <property type="entry name" value="E3 ubiquitin-protein ligase TRIM23"/>
    <property type="match status" value="1"/>
</dbReference>
<dbReference type="SMART" id="SM00184">
    <property type="entry name" value="RING"/>
    <property type="match status" value="1"/>
</dbReference>
<dbReference type="eggNOG" id="KOG0070">
    <property type="taxonomic scope" value="Eukaryota"/>
</dbReference>
<dbReference type="InterPro" id="IPR001841">
    <property type="entry name" value="Znf_RING"/>
</dbReference>
<dbReference type="GO" id="GO:0061630">
    <property type="term" value="F:ubiquitin protein ligase activity"/>
    <property type="evidence" value="ECO:0007669"/>
    <property type="project" value="UniProtKB-EC"/>
</dbReference>
<keyword evidence="4" id="KW-0808">Transferase</keyword>
<dbReference type="HOGENOM" id="CLU_033905_0_0_1"/>
<dbReference type="SMART" id="SM00177">
    <property type="entry name" value="ARF"/>
    <property type="match status" value="1"/>
</dbReference>
<reference evidence="17" key="1">
    <citation type="submission" date="2011-05" db="EMBL/GenBank/DDBJ databases">
        <authorList>
            <person name="Richards S.R."/>
            <person name="Qu J."/>
            <person name="Jiang H."/>
            <person name="Jhangiani S.N."/>
            <person name="Agravi P."/>
            <person name="Goodspeed R."/>
            <person name="Gross S."/>
            <person name="Mandapat C."/>
            <person name="Jackson L."/>
            <person name="Mathew T."/>
            <person name="Pu L."/>
            <person name="Thornton R."/>
            <person name="Saada N."/>
            <person name="Wilczek-Boney K.B."/>
            <person name="Lee S."/>
            <person name="Kovar C."/>
            <person name="Wu Y."/>
            <person name="Scherer S.E."/>
            <person name="Worley K.C."/>
            <person name="Muzny D.M."/>
            <person name="Gibbs R."/>
        </authorList>
    </citation>
    <scope>NUCLEOTIDE SEQUENCE</scope>
    <source>
        <strain evidence="17">Brora</strain>
    </source>
</reference>
<keyword evidence="7 13" id="KW-0863">Zinc-finger</keyword>
<evidence type="ECO:0000256" key="9">
    <source>
        <dbReference type="ARBA" id="ARBA00022833"/>
    </source>
</evidence>
<evidence type="ECO:0000256" key="2">
    <source>
        <dbReference type="ARBA" id="ARBA00004906"/>
    </source>
</evidence>
<dbReference type="OMA" id="IQACDAK"/>
<dbReference type="Gene3D" id="3.30.40.10">
    <property type="entry name" value="Zinc/RING finger domain, C3HC4 (zinc finger)"/>
    <property type="match status" value="1"/>
</dbReference>
<dbReference type="PROSITE" id="PS50089">
    <property type="entry name" value="ZF_RING_2"/>
    <property type="match status" value="1"/>
</dbReference>
<dbReference type="SMART" id="SM00502">
    <property type="entry name" value="BBC"/>
    <property type="match status" value="1"/>
</dbReference>
<dbReference type="STRING" id="126957.T1J0K2"/>
<dbReference type="SUPFAM" id="SSF57850">
    <property type="entry name" value="RING/U-box"/>
    <property type="match status" value="1"/>
</dbReference>
<sequence length="501" mass="56615">MASGGDAILGGYFYTFNRSPMKTSKANVLECRVCEDVFGLHGDKVPRLLLCGHTLCHSCLLRLPLHSHSILCPFDRQPTPIGDSGVWGLKKNFALLELLERLQHCQDRPSYLTAEFLEREHEVILSRSVVFSVACDENEDHLAVVYCIVCSTNLCLDCAQKIHATKTLAKHKRVPLSEKPKETPKCINHQSHSVEFACLEEECQGSPLMCFICKDYGRHTRHKHGLLETEAEKVRSSVGNAVQHMKKFSDEVNESIRKLNFLIQQIEGFNQVINDGNNHSQRVNGSADEARQRVRIYFKELHENLNRQEIAALTVVDTFVRERLCSLRQQQEDMTTLLSQVAVVSMQCERAVQQVRVPVAFACGFNVETVEYKNLKFTIWDVGGQPKLRPLWKHYYLNTQAIIFVLDSSNRERLSEAHNELAKLMSEKELKDAALLIFANKQDVSGCLTIEDIADKLTLYKLCCGRSWHIQAADAQSGIGLHDGLDWLARQLVAAGVTDVV</sequence>
<dbReference type="CDD" id="cd19774">
    <property type="entry name" value="Bbox2_TRIM23_C-IX_rpt2"/>
    <property type="match status" value="1"/>
</dbReference>
<dbReference type="CDD" id="cd16645">
    <property type="entry name" value="mRING-HC-C3HC3D_TRIM23_C-IX"/>
    <property type="match status" value="1"/>
</dbReference>
<evidence type="ECO:0000256" key="4">
    <source>
        <dbReference type="ARBA" id="ARBA00022679"/>
    </source>
</evidence>
<evidence type="ECO:0000259" key="15">
    <source>
        <dbReference type="PROSITE" id="PS50119"/>
    </source>
</evidence>
<dbReference type="AlphaFoldDB" id="T1J0K2"/>
<dbReference type="FunFam" id="3.40.50.300:FF:000486">
    <property type="entry name" value="E3 ubiquitin-protein ligase TRIM23"/>
    <property type="match status" value="1"/>
</dbReference>
<keyword evidence="6 12" id="KW-0547">Nucleotide-binding</keyword>
<evidence type="ECO:0000256" key="10">
    <source>
        <dbReference type="ARBA" id="ARBA00023134"/>
    </source>
</evidence>
<dbReference type="SMART" id="SM00178">
    <property type="entry name" value="SAR"/>
    <property type="match status" value="1"/>
</dbReference>
<keyword evidence="8" id="KW-0833">Ubl conjugation pathway</keyword>
<keyword evidence="10 12" id="KW-0342">GTP-binding</keyword>
<dbReference type="InterPro" id="IPR027417">
    <property type="entry name" value="P-loop_NTPase"/>
</dbReference>
<evidence type="ECO:0000313" key="17">
    <source>
        <dbReference type="Proteomes" id="UP000014500"/>
    </source>
</evidence>
<dbReference type="EC" id="2.3.2.27" evidence="3"/>
<dbReference type="Proteomes" id="UP000014500">
    <property type="component" value="Unassembled WGS sequence"/>
</dbReference>
<dbReference type="InterPro" id="IPR006689">
    <property type="entry name" value="Small_GTPase_ARF/SAR"/>
</dbReference>
<dbReference type="Gene3D" id="3.40.50.300">
    <property type="entry name" value="P-loop containing nucleotide triphosphate hydrolases"/>
    <property type="match status" value="1"/>
</dbReference>
<dbReference type="PROSITE" id="PS50119">
    <property type="entry name" value="ZF_BBOX"/>
    <property type="match status" value="1"/>
</dbReference>
<dbReference type="InterPro" id="IPR017907">
    <property type="entry name" value="Znf_RING_CS"/>
</dbReference>
<proteinExistence type="inferred from homology"/>
<evidence type="ECO:0000256" key="11">
    <source>
        <dbReference type="ARBA" id="ARBA00061142"/>
    </source>
</evidence>
<keyword evidence="9" id="KW-0862">Zinc</keyword>
<comment type="catalytic activity">
    <reaction evidence="1">
        <text>S-ubiquitinyl-[E2 ubiquitin-conjugating enzyme]-L-cysteine + [acceptor protein]-L-lysine = [E2 ubiquitin-conjugating enzyme]-L-cysteine + N(6)-ubiquitinyl-[acceptor protein]-L-lysine.</text>
        <dbReference type="EC" id="2.3.2.27"/>
    </reaction>
</comment>
<keyword evidence="5" id="KW-0479">Metal-binding</keyword>
<dbReference type="EnsemblMetazoa" id="SMAR007053-RA">
    <property type="protein sequence ID" value="SMAR007053-PA"/>
    <property type="gene ID" value="SMAR007053"/>
</dbReference>
<comment type="pathway">
    <text evidence="2">Protein modification; protein ubiquitination.</text>
</comment>
<evidence type="ECO:0000256" key="6">
    <source>
        <dbReference type="ARBA" id="ARBA00022741"/>
    </source>
</evidence>
<feature type="binding site" evidence="12">
    <location>
        <begin position="440"/>
        <end position="443"/>
    </location>
    <ligand>
        <name>GTP</name>
        <dbReference type="ChEBI" id="CHEBI:37565"/>
    </ligand>
</feature>
<feature type="domain" description="RING-type" evidence="14">
    <location>
        <begin position="31"/>
        <end position="76"/>
    </location>
</feature>
<evidence type="ECO:0000256" key="8">
    <source>
        <dbReference type="ARBA" id="ARBA00022786"/>
    </source>
</evidence>
<name>T1J0K2_STRMM</name>
<evidence type="ECO:0000256" key="1">
    <source>
        <dbReference type="ARBA" id="ARBA00000900"/>
    </source>
</evidence>
<dbReference type="PROSITE" id="PS51417">
    <property type="entry name" value="ARF"/>
    <property type="match status" value="1"/>
</dbReference>
<dbReference type="InterPro" id="IPR013083">
    <property type="entry name" value="Znf_RING/FYVE/PHD"/>
</dbReference>
<dbReference type="GO" id="GO:0005525">
    <property type="term" value="F:GTP binding"/>
    <property type="evidence" value="ECO:0007669"/>
    <property type="project" value="UniProtKB-KW"/>
</dbReference>
<dbReference type="InterPro" id="IPR003649">
    <property type="entry name" value="Bbox_C"/>
</dbReference>
<organism evidence="16 17">
    <name type="scientific">Strigamia maritima</name>
    <name type="common">European centipede</name>
    <name type="synonym">Geophilus maritimus</name>
    <dbReference type="NCBI Taxonomy" id="126957"/>
    <lineage>
        <taxon>Eukaryota</taxon>
        <taxon>Metazoa</taxon>
        <taxon>Ecdysozoa</taxon>
        <taxon>Arthropoda</taxon>
        <taxon>Myriapoda</taxon>
        <taxon>Chilopoda</taxon>
        <taxon>Pleurostigmophora</taxon>
        <taxon>Geophilomorpha</taxon>
        <taxon>Linotaeniidae</taxon>
        <taxon>Strigamia</taxon>
    </lineage>
</organism>
<evidence type="ECO:0000256" key="3">
    <source>
        <dbReference type="ARBA" id="ARBA00012483"/>
    </source>
</evidence>
<evidence type="ECO:0000259" key="14">
    <source>
        <dbReference type="PROSITE" id="PS50089"/>
    </source>
</evidence>
<dbReference type="CDD" id="cd19773">
    <property type="entry name" value="Bbox2_TRIM23_C-IX_rpt1"/>
    <property type="match status" value="1"/>
</dbReference>
<dbReference type="InterPro" id="IPR024156">
    <property type="entry name" value="Small_GTPase_ARF"/>
</dbReference>
<dbReference type="EMBL" id="JH431735">
    <property type="status" value="NOT_ANNOTATED_CDS"/>
    <property type="molecule type" value="Genomic_DNA"/>
</dbReference>
<evidence type="ECO:0000256" key="5">
    <source>
        <dbReference type="ARBA" id="ARBA00022723"/>
    </source>
</evidence>
<protein>
    <recommendedName>
        <fullName evidence="3">RING-type E3 ubiquitin transferase</fullName>
        <ecNumber evidence="3">2.3.2.27</ecNumber>
    </recommendedName>
</protein>
<feature type="domain" description="B box-type" evidence="15">
    <location>
        <begin position="130"/>
        <end position="176"/>
    </location>
</feature>
<reference evidence="16" key="2">
    <citation type="submission" date="2015-02" db="UniProtKB">
        <authorList>
            <consortium name="EnsemblMetazoa"/>
        </authorList>
    </citation>
    <scope>IDENTIFICATION</scope>
</reference>
<dbReference type="GO" id="GO:0003924">
    <property type="term" value="F:GTPase activity"/>
    <property type="evidence" value="ECO:0007669"/>
    <property type="project" value="InterPro"/>
</dbReference>
<evidence type="ECO:0000256" key="13">
    <source>
        <dbReference type="PROSITE-ProRule" id="PRU00024"/>
    </source>
</evidence>
<dbReference type="PROSITE" id="PS00518">
    <property type="entry name" value="ZF_RING_1"/>
    <property type="match status" value="1"/>
</dbReference>
<dbReference type="SUPFAM" id="SSF52540">
    <property type="entry name" value="P-loop containing nucleoside triphosphate hydrolases"/>
    <property type="match status" value="1"/>
</dbReference>
<dbReference type="InterPro" id="IPR000315">
    <property type="entry name" value="Znf_B-box"/>
</dbReference>
<dbReference type="PRINTS" id="PR00328">
    <property type="entry name" value="SAR1GTPBP"/>
</dbReference>
<evidence type="ECO:0000256" key="12">
    <source>
        <dbReference type="PIRSR" id="PIRSR606689-1"/>
    </source>
</evidence>
<feature type="binding site" evidence="12">
    <location>
        <position position="384"/>
    </location>
    <ligand>
        <name>GTP</name>
        <dbReference type="ChEBI" id="CHEBI:37565"/>
    </ligand>
</feature>
<dbReference type="GO" id="GO:0008270">
    <property type="term" value="F:zinc ion binding"/>
    <property type="evidence" value="ECO:0007669"/>
    <property type="project" value="UniProtKB-KW"/>
</dbReference>
<dbReference type="SUPFAM" id="SSF57845">
    <property type="entry name" value="B-box zinc-binding domain"/>
    <property type="match status" value="1"/>
</dbReference>
<dbReference type="eggNOG" id="KOG4185">
    <property type="taxonomic scope" value="Eukaryota"/>
</dbReference>
<evidence type="ECO:0000313" key="16">
    <source>
        <dbReference type="EnsemblMetazoa" id="SMAR007053-PA"/>
    </source>
</evidence>
<comment type="similarity">
    <text evidence="11">In the C-terminal section; belongs to the small GTPase superfamily. Arf family.</text>
</comment>
<dbReference type="Gene3D" id="3.30.160.60">
    <property type="entry name" value="Classic Zinc Finger"/>
    <property type="match status" value="1"/>
</dbReference>
<keyword evidence="17" id="KW-1185">Reference proteome</keyword>
<dbReference type="PANTHER" id="PTHR11711">
    <property type="entry name" value="ADP RIBOSYLATION FACTOR-RELATED"/>
    <property type="match status" value="1"/>
</dbReference>
<accession>T1J0K2</accession>
<dbReference type="Pfam" id="PF00025">
    <property type="entry name" value="Arf"/>
    <property type="match status" value="1"/>
</dbReference>
<evidence type="ECO:0000256" key="7">
    <source>
        <dbReference type="ARBA" id="ARBA00022771"/>
    </source>
</evidence>